<dbReference type="Proteomes" id="UP001565471">
    <property type="component" value="Unassembled WGS sequence"/>
</dbReference>
<accession>A0ABV4FGB3</accession>
<dbReference type="SUPFAM" id="SSF56349">
    <property type="entry name" value="DNA breaking-rejoining enzymes"/>
    <property type="match status" value="1"/>
</dbReference>
<feature type="domain" description="DUF6538" evidence="3">
    <location>
        <begin position="15"/>
        <end position="67"/>
    </location>
</feature>
<feature type="compositionally biased region" description="Basic and acidic residues" evidence="2">
    <location>
        <begin position="533"/>
        <end position="544"/>
    </location>
</feature>
<evidence type="ECO:0000313" key="4">
    <source>
        <dbReference type="EMBL" id="MEY9322541.1"/>
    </source>
</evidence>
<dbReference type="RefSeq" id="WP_016848294.1">
    <property type="nucleotide sequence ID" value="NZ_CP126004.1"/>
</dbReference>
<proteinExistence type="predicted"/>
<dbReference type="InterPro" id="IPR011010">
    <property type="entry name" value="DNA_brk_join_enz"/>
</dbReference>
<comment type="caution">
    <text evidence="4">The sequence shown here is derived from an EMBL/GenBank/DDBJ whole genome shotgun (WGS) entry which is preliminary data.</text>
</comment>
<evidence type="ECO:0000259" key="3">
    <source>
        <dbReference type="Pfam" id="PF20172"/>
    </source>
</evidence>
<dbReference type="EMBL" id="JBGBZA010000002">
    <property type="protein sequence ID" value="MEY9322541.1"/>
    <property type="molecule type" value="Genomic_DNA"/>
</dbReference>
<reference evidence="4 5" key="1">
    <citation type="submission" date="2024-07" db="EMBL/GenBank/DDBJ databases">
        <title>Genomic Encyclopedia of Type Strains, Phase V (KMG-V): Genome sequencing to study the core and pangenomes of soil and plant-associated prokaryotes.</title>
        <authorList>
            <person name="Whitman W."/>
        </authorList>
    </citation>
    <scope>NUCLEOTIDE SEQUENCE [LARGE SCALE GENOMIC DNA]</scope>
    <source>
        <strain evidence="4 5">USDA 415</strain>
    </source>
</reference>
<evidence type="ECO:0000256" key="1">
    <source>
        <dbReference type="ARBA" id="ARBA00023172"/>
    </source>
</evidence>
<sequence>MPTPFRPKKASGKEQNVYWIRKKVPARYRALVGQTEVWKSLKTTDRRTANARIVAVSEDLEREWARLALEAKRGPDGRGPVAPLTHQDLFAIQRETHIRIRDAHIAEPGTGFGALRWLALTENQDDPGAEEALDQWAREVLTRELGEPPAEAQVEKLKPLLAEARKGAYGDVFRASTGDFEENKKLGKLPKERTKPKVDIMEAFELYCSQPRIKGGLDGPTAKRWRPVIERFVEWIKHRDLARVTPQDAVRWRDYMISQGIAPKAVRDVWLAAPRSVATHMLNALRLEVNPFAGIKVEGVKAWKEDDERGFDPEQALKILSATVATPSHLMSAEMRAARRWVPWVCAYTGARVNEITSLLPSDVQPILGHWCFVLRPEITKGKRLRRVPVHKHLRDQEFLVYVEQRRKLGKPLFYDPVRARGGKGANPQWQKVAERLGEWVRDTLKITDVQPNHGWRHLWREIVRGTKMKPELCDYMCGHESKSGTGARYGKRKVPVLAKELALFPRFKVPALNRPPAPLKRTRRSPQQIAADKAERAARRAAA</sequence>
<gene>
    <name evidence="4" type="ORF">ABIF29_009340</name>
</gene>
<keyword evidence="1" id="KW-0233">DNA recombination</keyword>
<organism evidence="4 5">
    <name type="scientific">Bradyrhizobium elkanii</name>
    <dbReference type="NCBI Taxonomy" id="29448"/>
    <lineage>
        <taxon>Bacteria</taxon>
        <taxon>Pseudomonadati</taxon>
        <taxon>Pseudomonadota</taxon>
        <taxon>Alphaproteobacteria</taxon>
        <taxon>Hyphomicrobiales</taxon>
        <taxon>Nitrobacteraceae</taxon>
        <taxon>Bradyrhizobium</taxon>
    </lineage>
</organism>
<protein>
    <submittedName>
        <fullName evidence="4">Integrase</fullName>
    </submittedName>
</protein>
<keyword evidence="5" id="KW-1185">Reference proteome</keyword>
<dbReference type="Pfam" id="PF20172">
    <property type="entry name" value="DUF6538"/>
    <property type="match status" value="1"/>
</dbReference>
<dbReference type="InterPro" id="IPR046668">
    <property type="entry name" value="DUF6538"/>
</dbReference>
<name>A0ABV4FGB3_BRAEL</name>
<evidence type="ECO:0000256" key="2">
    <source>
        <dbReference type="SAM" id="MobiDB-lite"/>
    </source>
</evidence>
<dbReference type="InterPro" id="IPR013762">
    <property type="entry name" value="Integrase-like_cat_sf"/>
</dbReference>
<feature type="region of interest" description="Disordered" evidence="2">
    <location>
        <begin position="514"/>
        <end position="544"/>
    </location>
</feature>
<dbReference type="Gene3D" id="1.10.443.10">
    <property type="entry name" value="Intergrase catalytic core"/>
    <property type="match status" value="1"/>
</dbReference>
<evidence type="ECO:0000313" key="5">
    <source>
        <dbReference type="Proteomes" id="UP001565471"/>
    </source>
</evidence>